<comment type="caution">
    <text evidence="5">The sequence shown here is derived from an EMBL/GenBank/DDBJ whole genome shotgun (WGS) entry which is preliminary data.</text>
</comment>
<dbReference type="Proteomes" id="UP001499974">
    <property type="component" value="Unassembled WGS sequence"/>
</dbReference>
<feature type="domain" description="ABC transporter" evidence="4">
    <location>
        <begin position="6"/>
        <end position="247"/>
    </location>
</feature>
<dbReference type="PANTHER" id="PTHR45772:SF7">
    <property type="entry name" value="AMINO ACID ABC TRANSPORTER ATP-BINDING PROTEIN"/>
    <property type="match status" value="1"/>
</dbReference>
<dbReference type="Gene3D" id="3.40.50.300">
    <property type="entry name" value="P-loop containing nucleotide triphosphate hydrolases"/>
    <property type="match status" value="1"/>
</dbReference>
<keyword evidence="1" id="KW-0813">Transport</keyword>
<dbReference type="EMBL" id="BAABKM010000002">
    <property type="protein sequence ID" value="GAA4699707.1"/>
    <property type="molecule type" value="Genomic_DNA"/>
</dbReference>
<proteinExistence type="predicted"/>
<evidence type="ECO:0000313" key="5">
    <source>
        <dbReference type="EMBL" id="GAA4699707.1"/>
    </source>
</evidence>
<accession>A0ABP8X2R6</accession>
<dbReference type="Pfam" id="PF00005">
    <property type="entry name" value="ABC_tran"/>
    <property type="match status" value="1"/>
</dbReference>
<reference evidence="6" key="1">
    <citation type="journal article" date="2019" name="Int. J. Syst. Evol. Microbiol.">
        <title>The Global Catalogue of Microorganisms (GCM) 10K type strain sequencing project: providing services to taxonomists for standard genome sequencing and annotation.</title>
        <authorList>
            <consortium name="The Broad Institute Genomics Platform"/>
            <consortium name="The Broad Institute Genome Sequencing Center for Infectious Disease"/>
            <person name="Wu L."/>
            <person name="Ma J."/>
        </authorList>
    </citation>
    <scope>NUCLEOTIDE SEQUENCE [LARGE SCALE GENOMIC DNA]</scope>
    <source>
        <strain evidence="6">JCM 18531</strain>
    </source>
</reference>
<organism evidence="5 6">
    <name type="scientific">Nocardioides conyzicola</name>
    <dbReference type="NCBI Taxonomy" id="1651781"/>
    <lineage>
        <taxon>Bacteria</taxon>
        <taxon>Bacillati</taxon>
        <taxon>Actinomycetota</taxon>
        <taxon>Actinomycetes</taxon>
        <taxon>Propionibacteriales</taxon>
        <taxon>Nocardioidaceae</taxon>
        <taxon>Nocardioides</taxon>
    </lineage>
</organism>
<evidence type="ECO:0000259" key="4">
    <source>
        <dbReference type="PROSITE" id="PS50893"/>
    </source>
</evidence>
<keyword evidence="3 5" id="KW-0067">ATP-binding</keyword>
<dbReference type="SMART" id="SM00382">
    <property type="entry name" value="AAA"/>
    <property type="match status" value="1"/>
</dbReference>
<dbReference type="InterPro" id="IPR003439">
    <property type="entry name" value="ABC_transporter-like_ATP-bd"/>
</dbReference>
<dbReference type="SUPFAM" id="SSF52540">
    <property type="entry name" value="P-loop containing nucleoside triphosphate hydrolases"/>
    <property type="match status" value="1"/>
</dbReference>
<gene>
    <name evidence="5" type="ORF">GCM10023349_15100</name>
</gene>
<dbReference type="GO" id="GO:0005524">
    <property type="term" value="F:ATP binding"/>
    <property type="evidence" value="ECO:0007669"/>
    <property type="project" value="UniProtKB-KW"/>
</dbReference>
<evidence type="ECO:0000256" key="2">
    <source>
        <dbReference type="ARBA" id="ARBA00022741"/>
    </source>
</evidence>
<dbReference type="PANTHER" id="PTHR45772">
    <property type="entry name" value="CONSERVED COMPONENT OF ABC TRANSPORTER FOR NATURAL AMINO ACIDS-RELATED"/>
    <property type="match status" value="1"/>
</dbReference>
<sequence>MSTPALELRSVTRRFGGLVAVHDVDLRLEVGTKRALLGPNGAGKTTLVNLISGVVPPSSGEIDVFGVDVTRESGRRRVGRGLARTYQESKLFAGLNVQQNLMLALAGAHGGRWRPFPGGRATRARRERARELAHRVGLANQCGMLADALSHGGKRQLELAMALASEPRLLILDEPAAGLSPSERVMLTELLDELDEDLTLLLIEHDMNVALAVADSVTVMVDGTVMFNGTPGEASDSQLVHDIYLGSAHV</sequence>
<dbReference type="InterPro" id="IPR051120">
    <property type="entry name" value="ABC_AA/LPS_Transport"/>
</dbReference>
<protein>
    <submittedName>
        <fullName evidence="5">ABC transporter ATP-binding protein</fullName>
    </submittedName>
</protein>
<dbReference type="RefSeq" id="WP_345520631.1">
    <property type="nucleotide sequence ID" value="NZ_BAABKM010000002.1"/>
</dbReference>
<keyword evidence="2" id="KW-0547">Nucleotide-binding</keyword>
<dbReference type="PROSITE" id="PS50893">
    <property type="entry name" value="ABC_TRANSPORTER_2"/>
    <property type="match status" value="1"/>
</dbReference>
<evidence type="ECO:0000313" key="6">
    <source>
        <dbReference type="Proteomes" id="UP001499974"/>
    </source>
</evidence>
<keyword evidence="6" id="KW-1185">Reference proteome</keyword>
<dbReference type="InterPro" id="IPR003593">
    <property type="entry name" value="AAA+_ATPase"/>
</dbReference>
<name>A0ABP8X2R6_9ACTN</name>
<evidence type="ECO:0000256" key="3">
    <source>
        <dbReference type="ARBA" id="ARBA00022840"/>
    </source>
</evidence>
<evidence type="ECO:0000256" key="1">
    <source>
        <dbReference type="ARBA" id="ARBA00022448"/>
    </source>
</evidence>
<dbReference type="InterPro" id="IPR027417">
    <property type="entry name" value="P-loop_NTPase"/>
</dbReference>